<name>A0A4Y2IJB4_ARAVE</name>
<evidence type="ECO:0000313" key="2">
    <source>
        <dbReference type="Proteomes" id="UP000499080"/>
    </source>
</evidence>
<dbReference type="Proteomes" id="UP000499080">
    <property type="component" value="Unassembled WGS sequence"/>
</dbReference>
<proteinExistence type="predicted"/>
<comment type="caution">
    <text evidence="1">The sequence shown here is derived from an EMBL/GenBank/DDBJ whole genome shotgun (WGS) entry which is preliminary data.</text>
</comment>
<accession>A0A4Y2IJB4</accession>
<evidence type="ECO:0000313" key="1">
    <source>
        <dbReference type="EMBL" id="GBM77808.1"/>
    </source>
</evidence>
<protein>
    <submittedName>
        <fullName evidence="1">Uncharacterized protein</fullName>
    </submittedName>
</protein>
<keyword evidence="2" id="KW-1185">Reference proteome</keyword>
<dbReference type="EMBL" id="BGPR01002711">
    <property type="protein sequence ID" value="GBM77808.1"/>
    <property type="molecule type" value="Genomic_DNA"/>
</dbReference>
<reference evidence="1 2" key="1">
    <citation type="journal article" date="2019" name="Sci. Rep.">
        <title>Orb-weaving spider Araneus ventricosus genome elucidates the spidroin gene catalogue.</title>
        <authorList>
            <person name="Kono N."/>
            <person name="Nakamura H."/>
            <person name="Ohtoshi R."/>
            <person name="Moran D.A.P."/>
            <person name="Shinohara A."/>
            <person name="Yoshida Y."/>
            <person name="Fujiwara M."/>
            <person name="Mori M."/>
            <person name="Tomita M."/>
            <person name="Arakawa K."/>
        </authorList>
    </citation>
    <scope>NUCLEOTIDE SEQUENCE [LARGE SCALE GENOMIC DNA]</scope>
</reference>
<dbReference type="AlphaFoldDB" id="A0A4Y2IJB4"/>
<organism evidence="1 2">
    <name type="scientific">Araneus ventricosus</name>
    <name type="common">Orbweaver spider</name>
    <name type="synonym">Epeira ventricosa</name>
    <dbReference type="NCBI Taxonomy" id="182803"/>
    <lineage>
        <taxon>Eukaryota</taxon>
        <taxon>Metazoa</taxon>
        <taxon>Ecdysozoa</taxon>
        <taxon>Arthropoda</taxon>
        <taxon>Chelicerata</taxon>
        <taxon>Arachnida</taxon>
        <taxon>Araneae</taxon>
        <taxon>Araneomorphae</taxon>
        <taxon>Entelegynae</taxon>
        <taxon>Araneoidea</taxon>
        <taxon>Araneidae</taxon>
        <taxon>Araneus</taxon>
    </lineage>
</organism>
<feature type="non-terminal residue" evidence="1">
    <location>
        <position position="1"/>
    </location>
</feature>
<sequence length="59" mass="6645">SEGSECSVKDTMKYGADSSWDLMPREVNPSEISECSVKDSEKYVTDSGWDFMPRPSFCL</sequence>
<gene>
    <name evidence="1" type="ORF">AVEN_201131_1</name>
</gene>